<evidence type="ECO:0000256" key="4">
    <source>
        <dbReference type="PIRSR" id="PIRSR006278-1"/>
    </source>
</evidence>
<dbReference type="Proteomes" id="UP000202440">
    <property type="component" value="Chromosome"/>
</dbReference>
<evidence type="ECO:0000313" key="7">
    <source>
        <dbReference type="Proteomes" id="UP000202440"/>
    </source>
</evidence>
<sequence length="288" mass="31606">MTSPDGPHWLQPLTELLRQPPRVQSLNTNTDLLWLNSDHDTITGNKPWKLHGHLSRLAHKPSALLSFGGPYSNHLHALAACGQLLSLPTIAVVRGYADCALTPTLADCQRMGMELVFVDRNTYRQRHEADFLAQLQQRWSATLIPEGGSGPHGVEGCVPLAQWCAGYEQVWLAAGTGTTAEGIVTGLPEDTELVVVNVVADQGELLRRWSAQVPGRWRIVDDMHGGGFGKIPTALRQLIDRYDTQGIALDPVYTAKLLNAYEHYGEADKTTLLIHTGGLQGRRGLSER</sequence>
<comment type="cofactor">
    <cofactor evidence="1">
        <name>pyridoxal 5'-phosphate</name>
        <dbReference type="ChEBI" id="CHEBI:597326"/>
    </cofactor>
</comment>
<evidence type="ECO:0000256" key="5">
    <source>
        <dbReference type="PIRSR" id="PIRSR006278-2"/>
    </source>
</evidence>
<gene>
    <name evidence="6" type="ORF">CHH28_18335</name>
</gene>
<feature type="modified residue" description="N6-(pyridoxal phosphate)lysine" evidence="5">
    <location>
        <position position="46"/>
    </location>
</feature>
<reference evidence="6 7" key="1">
    <citation type="submission" date="2017-07" db="EMBL/GenBank/DDBJ databases">
        <title>Annotated genome sequence of Bacterioplanes sanyensis isolated from Red Sea.</title>
        <authorList>
            <person name="Rehman Z.U."/>
        </authorList>
    </citation>
    <scope>NUCLEOTIDE SEQUENCE [LARGE SCALE GENOMIC DNA]</scope>
    <source>
        <strain evidence="6 7">NV9</strain>
    </source>
</reference>
<keyword evidence="7" id="KW-1185">Reference proteome</keyword>
<name>A0A222FPQ5_9GAMM</name>
<evidence type="ECO:0000313" key="6">
    <source>
        <dbReference type="EMBL" id="ASP40506.1"/>
    </source>
</evidence>
<evidence type="ECO:0000256" key="3">
    <source>
        <dbReference type="ARBA" id="ARBA00022898"/>
    </source>
</evidence>
<proteinExistence type="inferred from homology"/>
<dbReference type="OrthoDB" id="9801249at2"/>
<dbReference type="PANTHER" id="PTHR43780">
    <property type="entry name" value="1-AMINOCYCLOPROPANE-1-CARBOXYLATE DEAMINASE-RELATED"/>
    <property type="match status" value="1"/>
</dbReference>
<dbReference type="SUPFAM" id="SSF53686">
    <property type="entry name" value="Tryptophan synthase beta subunit-like PLP-dependent enzymes"/>
    <property type="match status" value="1"/>
</dbReference>
<comment type="similarity">
    <text evidence="2">Belongs to the ACC deaminase/D-cysteine desulfhydrase family.</text>
</comment>
<dbReference type="EMBL" id="CP022530">
    <property type="protein sequence ID" value="ASP40506.1"/>
    <property type="molecule type" value="Genomic_DNA"/>
</dbReference>
<dbReference type="PIRSF" id="PIRSF006278">
    <property type="entry name" value="ACCD_DCysDesulf"/>
    <property type="match status" value="1"/>
</dbReference>
<dbReference type="PANTHER" id="PTHR43780:SF2">
    <property type="entry name" value="1-AMINOCYCLOPROPANE-1-CARBOXYLATE DEAMINASE-RELATED"/>
    <property type="match status" value="1"/>
</dbReference>
<dbReference type="GO" id="GO:0019148">
    <property type="term" value="F:D-cysteine desulfhydrase activity"/>
    <property type="evidence" value="ECO:0007669"/>
    <property type="project" value="TreeGrafter"/>
</dbReference>
<organism evidence="6 7">
    <name type="scientific">Bacterioplanes sanyensis</name>
    <dbReference type="NCBI Taxonomy" id="1249553"/>
    <lineage>
        <taxon>Bacteria</taxon>
        <taxon>Pseudomonadati</taxon>
        <taxon>Pseudomonadota</taxon>
        <taxon>Gammaproteobacteria</taxon>
        <taxon>Oceanospirillales</taxon>
        <taxon>Oceanospirillaceae</taxon>
        <taxon>Bacterioplanes</taxon>
    </lineage>
</organism>
<dbReference type="AlphaFoldDB" id="A0A222FPQ5"/>
<keyword evidence="3 5" id="KW-0663">Pyridoxal phosphate</keyword>
<dbReference type="InterPro" id="IPR036052">
    <property type="entry name" value="TrpB-like_PALP_sf"/>
</dbReference>
<dbReference type="KEGG" id="bsan:CHH28_18335"/>
<dbReference type="Gene3D" id="3.40.50.1100">
    <property type="match status" value="2"/>
</dbReference>
<evidence type="ECO:0000256" key="1">
    <source>
        <dbReference type="ARBA" id="ARBA00001933"/>
    </source>
</evidence>
<protein>
    <submittedName>
        <fullName evidence="6">1-aminocyclopropane-1-carboxylate deaminase</fullName>
    </submittedName>
</protein>
<accession>A0A222FPQ5</accession>
<dbReference type="RefSeq" id="WP_094061668.1">
    <property type="nucleotide sequence ID" value="NZ_CP022530.1"/>
</dbReference>
<dbReference type="InterPro" id="IPR027278">
    <property type="entry name" value="ACCD_DCysDesulf"/>
</dbReference>
<evidence type="ECO:0000256" key="2">
    <source>
        <dbReference type="ARBA" id="ARBA00008639"/>
    </source>
</evidence>
<feature type="active site" description="Nucleophile" evidence="4">
    <location>
        <position position="72"/>
    </location>
</feature>